<evidence type="ECO:0000256" key="12">
    <source>
        <dbReference type="ARBA" id="ARBA00047811"/>
    </source>
</evidence>
<evidence type="ECO:0000256" key="9">
    <source>
        <dbReference type="ARBA" id="ARBA00022777"/>
    </source>
</evidence>
<dbReference type="SMR" id="A0A2J8PFL9"/>
<keyword evidence="7" id="KW-0808">Transferase</keyword>
<comment type="caution">
    <text evidence="16">The sequence shown here is derived from an EMBL/GenBank/DDBJ whole genome shotgun (WGS) entry which is preliminary data.</text>
</comment>
<evidence type="ECO:0000256" key="3">
    <source>
        <dbReference type="ARBA" id="ARBA00006485"/>
    </source>
</evidence>
<evidence type="ECO:0000256" key="13">
    <source>
        <dbReference type="ARBA" id="ARBA00048367"/>
    </source>
</evidence>
<evidence type="ECO:0000256" key="1">
    <source>
        <dbReference type="ARBA" id="ARBA00004123"/>
    </source>
</evidence>
<dbReference type="GO" id="GO:0005634">
    <property type="term" value="C:nucleus"/>
    <property type="evidence" value="ECO:0007669"/>
    <property type="project" value="UniProtKB-SubCell"/>
</dbReference>
<keyword evidence="11" id="KW-0539">Nucleus</keyword>
<comment type="similarity">
    <text evidence="3">Belongs to the protein kinase superfamily. CMGC Ser/Thr protein kinase family. CDC2/CDKX subfamily.</text>
</comment>
<dbReference type="GO" id="GO:0005737">
    <property type="term" value="C:cytoplasm"/>
    <property type="evidence" value="ECO:0007669"/>
    <property type="project" value="UniProtKB-SubCell"/>
</dbReference>
<proteinExistence type="inferred from homology"/>
<comment type="subcellular location">
    <subcellularLocation>
        <location evidence="2">Cytoplasm</location>
    </subcellularLocation>
    <subcellularLocation>
        <location evidence="1">Nucleus</location>
    </subcellularLocation>
</comment>
<keyword evidence="6" id="KW-0723">Serine/threonine-protein kinase</keyword>
<dbReference type="AlphaFoldDB" id="A0A2J8PFL9"/>
<dbReference type="PANTHER" id="PTHR24056:SF241">
    <property type="entry name" value="CYCLIN-DEPENDENT KINASE-LIKE 2"/>
    <property type="match status" value="1"/>
</dbReference>
<dbReference type="Proteomes" id="UP000236370">
    <property type="component" value="Unassembled WGS sequence"/>
</dbReference>
<keyword evidence="5" id="KW-0963">Cytoplasm</keyword>
<name>A0A2J8PFL9_PANTR</name>
<evidence type="ECO:0000259" key="15">
    <source>
        <dbReference type="PROSITE" id="PS50011"/>
    </source>
</evidence>
<protein>
    <recommendedName>
        <fullName evidence="4">cyclin-dependent kinase</fullName>
        <ecNumber evidence="4">2.7.11.22</ecNumber>
    </recommendedName>
</protein>
<comment type="catalytic activity">
    <reaction evidence="12">
        <text>L-threonyl-[protein] + ATP = O-phospho-L-threonyl-[protein] + ADP + H(+)</text>
        <dbReference type="Rhea" id="RHEA:46608"/>
        <dbReference type="Rhea" id="RHEA-COMP:11060"/>
        <dbReference type="Rhea" id="RHEA-COMP:11605"/>
        <dbReference type="ChEBI" id="CHEBI:15378"/>
        <dbReference type="ChEBI" id="CHEBI:30013"/>
        <dbReference type="ChEBI" id="CHEBI:30616"/>
        <dbReference type="ChEBI" id="CHEBI:61977"/>
        <dbReference type="ChEBI" id="CHEBI:456216"/>
        <dbReference type="EC" id="2.7.11.22"/>
    </reaction>
</comment>
<dbReference type="GO" id="GO:0004693">
    <property type="term" value="F:cyclin-dependent protein serine/threonine kinase activity"/>
    <property type="evidence" value="ECO:0007669"/>
    <property type="project" value="UniProtKB-EC"/>
</dbReference>
<evidence type="ECO:0000256" key="7">
    <source>
        <dbReference type="ARBA" id="ARBA00022679"/>
    </source>
</evidence>
<feature type="binding site" evidence="14">
    <location>
        <position position="34"/>
    </location>
    <ligand>
        <name>ATP</name>
        <dbReference type="ChEBI" id="CHEBI:30616"/>
    </ligand>
</feature>
<keyword evidence="8 14" id="KW-0547">Nucleotide-binding</keyword>
<dbReference type="PANTHER" id="PTHR24056">
    <property type="entry name" value="CELL DIVISION PROTEIN KINASE"/>
    <property type="match status" value="1"/>
</dbReference>
<evidence type="ECO:0000256" key="2">
    <source>
        <dbReference type="ARBA" id="ARBA00004496"/>
    </source>
</evidence>
<dbReference type="Gene3D" id="3.30.200.20">
    <property type="entry name" value="Phosphorylase Kinase, domain 1"/>
    <property type="match status" value="1"/>
</dbReference>
<keyword evidence="9" id="KW-0418">Kinase</keyword>
<evidence type="ECO:0000256" key="8">
    <source>
        <dbReference type="ARBA" id="ARBA00022741"/>
    </source>
</evidence>
<dbReference type="PROSITE" id="PS00107">
    <property type="entry name" value="PROTEIN_KINASE_ATP"/>
    <property type="match status" value="1"/>
</dbReference>
<dbReference type="InterPro" id="IPR050108">
    <property type="entry name" value="CDK"/>
</dbReference>
<accession>A0A2J8PFL9</accession>
<evidence type="ECO:0000256" key="14">
    <source>
        <dbReference type="PROSITE-ProRule" id="PRU10141"/>
    </source>
</evidence>
<dbReference type="InterPro" id="IPR011009">
    <property type="entry name" value="Kinase-like_dom_sf"/>
</dbReference>
<dbReference type="EC" id="2.7.11.22" evidence="4"/>
<evidence type="ECO:0000256" key="5">
    <source>
        <dbReference type="ARBA" id="ARBA00022490"/>
    </source>
</evidence>
<evidence type="ECO:0000313" key="17">
    <source>
        <dbReference type="Proteomes" id="UP000236370"/>
    </source>
</evidence>
<evidence type="ECO:0000256" key="10">
    <source>
        <dbReference type="ARBA" id="ARBA00022840"/>
    </source>
</evidence>
<reference evidence="16 17" key="1">
    <citation type="submission" date="2017-12" db="EMBL/GenBank/DDBJ databases">
        <title>High-resolution comparative analysis of great ape genomes.</title>
        <authorList>
            <person name="Pollen A."/>
            <person name="Hastie A."/>
            <person name="Hormozdiari F."/>
            <person name="Dougherty M."/>
            <person name="Liu R."/>
            <person name="Chaisson M."/>
            <person name="Hoppe E."/>
            <person name="Hill C."/>
            <person name="Pang A."/>
            <person name="Hillier L."/>
            <person name="Baker C."/>
            <person name="Armstrong J."/>
            <person name="Shendure J."/>
            <person name="Paten B."/>
            <person name="Wilson R."/>
            <person name="Chao H."/>
            <person name="Schneider V."/>
            <person name="Ventura M."/>
            <person name="Kronenberg Z."/>
            <person name="Murali S."/>
            <person name="Gordon D."/>
            <person name="Cantsilieris S."/>
            <person name="Munson K."/>
            <person name="Nelson B."/>
            <person name="Raja A."/>
            <person name="Underwood J."/>
            <person name="Diekhans M."/>
            <person name="Fiddes I."/>
            <person name="Haussler D."/>
            <person name="Eichler E."/>
        </authorList>
    </citation>
    <scope>NUCLEOTIDE SEQUENCE [LARGE SCALE GENOMIC DNA]</scope>
    <source>
        <strain evidence="16">Yerkes chimp pedigree #C0471</strain>
    </source>
</reference>
<evidence type="ECO:0000256" key="4">
    <source>
        <dbReference type="ARBA" id="ARBA00012425"/>
    </source>
</evidence>
<sequence>MEKYENLGLVGEGSYGMVMKCRNKDTGRIVAIKKFLESDDDKMVKKIAMREIKLLKVI</sequence>
<dbReference type="InterPro" id="IPR000719">
    <property type="entry name" value="Prot_kinase_dom"/>
</dbReference>
<evidence type="ECO:0000256" key="11">
    <source>
        <dbReference type="ARBA" id="ARBA00023242"/>
    </source>
</evidence>
<keyword evidence="10 14" id="KW-0067">ATP-binding</keyword>
<dbReference type="SUPFAM" id="SSF56112">
    <property type="entry name" value="Protein kinase-like (PK-like)"/>
    <property type="match status" value="1"/>
</dbReference>
<feature type="domain" description="Protein kinase" evidence="15">
    <location>
        <begin position="4"/>
        <end position="58"/>
    </location>
</feature>
<evidence type="ECO:0000256" key="6">
    <source>
        <dbReference type="ARBA" id="ARBA00022527"/>
    </source>
</evidence>
<dbReference type="InterPro" id="IPR017441">
    <property type="entry name" value="Protein_kinase_ATP_BS"/>
</dbReference>
<dbReference type="Pfam" id="PF00069">
    <property type="entry name" value="Pkinase"/>
    <property type="match status" value="1"/>
</dbReference>
<dbReference type="FunFam" id="3.30.200.20:FF:000049">
    <property type="entry name" value="cyclin-dependent kinase-like 1 isoform X1"/>
    <property type="match status" value="1"/>
</dbReference>
<dbReference type="PROSITE" id="PS50011">
    <property type="entry name" value="PROTEIN_KINASE_DOM"/>
    <property type="match status" value="1"/>
</dbReference>
<gene>
    <name evidence="16" type="ORF">CK820_G0003513</name>
</gene>
<organism evidence="16 17">
    <name type="scientific">Pan troglodytes</name>
    <name type="common">Chimpanzee</name>
    <dbReference type="NCBI Taxonomy" id="9598"/>
    <lineage>
        <taxon>Eukaryota</taxon>
        <taxon>Metazoa</taxon>
        <taxon>Chordata</taxon>
        <taxon>Craniata</taxon>
        <taxon>Vertebrata</taxon>
        <taxon>Euteleostomi</taxon>
        <taxon>Mammalia</taxon>
        <taxon>Eutheria</taxon>
        <taxon>Euarchontoglires</taxon>
        <taxon>Primates</taxon>
        <taxon>Haplorrhini</taxon>
        <taxon>Catarrhini</taxon>
        <taxon>Hominidae</taxon>
        <taxon>Pan</taxon>
    </lineage>
</organism>
<dbReference type="EMBL" id="NBAG03000215">
    <property type="protein sequence ID" value="PNI82815.1"/>
    <property type="molecule type" value="Genomic_DNA"/>
</dbReference>
<evidence type="ECO:0000313" key="16">
    <source>
        <dbReference type="EMBL" id="PNI82815.1"/>
    </source>
</evidence>
<dbReference type="GO" id="GO:0005524">
    <property type="term" value="F:ATP binding"/>
    <property type="evidence" value="ECO:0007669"/>
    <property type="project" value="UniProtKB-UniRule"/>
</dbReference>
<comment type="catalytic activity">
    <reaction evidence="13">
        <text>L-seryl-[protein] + ATP = O-phospho-L-seryl-[protein] + ADP + H(+)</text>
        <dbReference type="Rhea" id="RHEA:17989"/>
        <dbReference type="Rhea" id="RHEA-COMP:9863"/>
        <dbReference type="Rhea" id="RHEA-COMP:11604"/>
        <dbReference type="ChEBI" id="CHEBI:15378"/>
        <dbReference type="ChEBI" id="CHEBI:29999"/>
        <dbReference type="ChEBI" id="CHEBI:30616"/>
        <dbReference type="ChEBI" id="CHEBI:83421"/>
        <dbReference type="ChEBI" id="CHEBI:456216"/>
        <dbReference type="EC" id="2.7.11.22"/>
    </reaction>
</comment>